<evidence type="ECO:0000313" key="3">
    <source>
        <dbReference type="Proteomes" id="UP000638353"/>
    </source>
</evidence>
<reference evidence="2" key="1">
    <citation type="journal article" date="2014" name="Int. J. Syst. Evol. Microbiol.">
        <title>Complete genome sequence of Corynebacterium casei LMG S-19264T (=DSM 44701T), isolated from a smear-ripened cheese.</title>
        <authorList>
            <consortium name="US DOE Joint Genome Institute (JGI-PGF)"/>
            <person name="Walter F."/>
            <person name="Albersmeier A."/>
            <person name="Kalinowski J."/>
            <person name="Ruckert C."/>
        </authorList>
    </citation>
    <scope>NUCLEOTIDE SEQUENCE</scope>
    <source>
        <strain evidence="2">JCM 4637</strain>
    </source>
</reference>
<reference evidence="2" key="2">
    <citation type="submission" date="2020-09" db="EMBL/GenBank/DDBJ databases">
        <authorList>
            <person name="Sun Q."/>
            <person name="Ohkuma M."/>
        </authorList>
    </citation>
    <scope>NUCLEOTIDE SEQUENCE</scope>
    <source>
        <strain evidence="2">JCM 4637</strain>
    </source>
</reference>
<dbReference type="EMBL" id="BMVC01000024">
    <property type="protein sequence ID" value="GHD16086.1"/>
    <property type="molecule type" value="Genomic_DNA"/>
</dbReference>
<sequence length="70" mass="7734">MPSMTRTIPTPSNGLVKDMEDADDQRGPERDETDAAFHKLVRRLVADGDARAARAGRRARRTLAQMGVAR</sequence>
<accession>A0A918X7H2</accession>
<feature type="compositionally biased region" description="Basic and acidic residues" evidence="1">
    <location>
        <begin position="24"/>
        <end position="33"/>
    </location>
</feature>
<evidence type="ECO:0000256" key="1">
    <source>
        <dbReference type="SAM" id="MobiDB-lite"/>
    </source>
</evidence>
<feature type="compositionally biased region" description="Polar residues" evidence="1">
    <location>
        <begin position="1"/>
        <end position="13"/>
    </location>
</feature>
<name>A0A918X7H2_9ACTN</name>
<evidence type="ECO:0000313" key="2">
    <source>
        <dbReference type="EMBL" id="GHD16086.1"/>
    </source>
</evidence>
<dbReference type="AlphaFoldDB" id="A0A918X7H2"/>
<organism evidence="2 3">
    <name type="scientific">Streptomyces finlayi</name>
    <dbReference type="NCBI Taxonomy" id="67296"/>
    <lineage>
        <taxon>Bacteria</taxon>
        <taxon>Bacillati</taxon>
        <taxon>Actinomycetota</taxon>
        <taxon>Actinomycetes</taxon>
        <taxon>Kitasatosporales</taxon>
        <taxon>Streptomycetaceae</taxon>
        <taxon>Streptomyces</taxon>
    </lineage>
</organism>
<proteinExistence type="predicted"/>
<feature type="region of interest" description="Disordered" evidence="1">
    <location>
        <begin position="1"/>
        <end position="33"/>
    </location>
</feature>
<protein>
    <submittedName>
        <fullName evidence="2">Uncharacterized protein</fullName>
    </submittedName>
</protein>
<comment type="caution">
    <text evidence="2">The sequence shown here is derived from an EMBL/GenBank/DDBJ whole genome shotgun (WGS) entry which is preliminary data.</text>
</comment>
<gene>
    <name evidence="2" type="ORF">GCM10010334_76770</name>
</gene>
<dbReference type="Proteomes" id="UP000638353">
    <property type="component" value="Unassembled WGS sequence"/>
</dbReference>